<dbReference type="Pfam" id="PF20058">
    <property type="entry name" value="DUF6457"/>
    <property type="match status" value="1"/>
</dbReference>
<organism evidence="2 3">
    <name type="scientific">Aeromicrobium erythreum</name>
    <dbReference type="NCBI Taxonomy" id="2041"/>
    <lineage>
        <taxon>Bacteria</taxon>
        <taxon>Bacillati</taxon>
        <taxon>Actinomycetota</taxon>
        <taxon>Actinomycetes</taxon>
        <taxon>Propionibacteriales</taxon>
        <taxon>Nocardioidaceae</taxon>
        <taxon>Aeromicrobium</taxon>
    </lineage>
</organism>
<protein>
    <recommendedName>
        <fullName evidence="1">DUF6457 domain-containing protein</fullName>
    </recommendedName>
</protein>
<dbReference type="STRING" id="2041.AERYTH_05760"/>
<reference evidence="2 3" key="1">
    <citation type="journal article" date="1991" name="Int. J. Syst. Bacteriol.">
        <title>Description of the erythromycin-producing bacterium Arthrobacter sp. strain NRRL B-3381 as Aeromicrobium erythreum gen. nov., sp. nov.</title>
        <authorList>
            <person name="Miller E.S."/>
            <person name="Woese C.R."/>
            <person name="Brenner S."/>
        </authorList>
    </citation>
    <scope>NUCLEOTIDE SEQUENCE [LARGE SCALE GENOMIC DNA]</scope>
    <source>
        <strain evidence="2 3">AR18</strain>
    </source>
</reference>
<dbReference type="KEGG" id="aer:AERYTH_05760"/>
<feature type="domain" description="DUF6457" evidence="1">
    <location>
        <begin position="3"/>
        <end position="76"/>
    </location>
</feature>
<evidence type="ECO:0000259" key="1">
    <source>
        <dbReference type="Pfam" id="PF20058"/>
    </source>
</evidence>
<dbReference type="EMBL" id="CP011502">
    <property type="protein sequence ID" value="ALX04240.1"/>
    <property type="molecule type" value="Genomic_DNA"/>
</dbReference>
<gene>
    <name evidence="2" type="ORF">AERYTH_05760</name>
</gene>
<accession>A0A0U4AV33</accession>
<keyword evidence="3" id="KW-1185">Reference proteome</keyword>
<evidence type="ECO:0000313" key="3">
    <source>
        <dbReference type="Proteomes" id="UP000067689"/>
    </source>
</evidence>
<evidence type="ECO:0000313" key="2">
    <source>
        <dbReference type="EMBL" id="ALX04240.1"/>
    </source>
</evidence>
<name>A0A0U4AV33_9ACTN</name>
<sequence length="87" mass="8860">MLAWWRELCAELGVDDPGTDVERVLDLAAVAAHAVVRPAAPLTTFLAGYAAGLAGGGDDAVRRAVAQAQLLAEVRGGDQDDSSGSPS</sequence>
<dbReference type="InterPro" id="IPR045598">
    <property type="entry name" value="DUF6457"/>
</dbReference>
<dbReference type="PATRIC" id="fig|2041.4.peg.1197"/>
<dbReference type="Proteomes" id="UP000067689">
    <property type="component" value="Chromosome"/>
</dbReference>
<proteinExistence type="predicted"/>
<dbReference type="AlphaFoldDB" id="A0A0U4AV33"/>